<keyword evidence="3" id="KW-1185">Reference proteome</keyword>
<dbReference type="EMBL" id="CP029553">
    <property type="protein sequence ID" value="AWN47635.1"/>
    <property type="molecule type" value="Genomic_DNA"/>
</dbReference>
<feature type="coiled-coil region" evidence="1">
    <location>
        <begin position="39"/>
        <end position="66"/>
    </location>
</feature>
<dbReference type="KEGG" id="mtea:DK419_16035"/>
<protein>
    <submittedName>
        <fullName evidence="2">Uncharacterized protein</fullName>
    </submittedName>
</protein>
<dbReference type="AlphaFoldDB" id="A0A2U8WMZ9"/>
<accession>A0A2U8WMZ9</accession>
<evidence type="ECO:0000313" key="2">
    <source>
        <dbReference type="EMBL" id="AWN47635.1"/>
    </source>
</evidence>
<dbReference type="Proteomes" id="UP000245444">
    <property type="component" value="Chromosome"/>
</dbReference>
<organism evidence="2 3">
    <name type="scientific">Methylobacterium terrae</name>
    <dbReference type="NCBI Taxonomy" id="2202827"/>
    <lineage>
        <taxon>Bacteria</taxon>
        <taxon>Pseudomonadati</taxon>
        <taxon>Pseudomonadota</taxon>
        <taxon>Alphaproteobacteria</taxon>
        <taxon>Hyphomicrobiales</taxon>
        <taxon>Methylobacteriaceae</taxon>
        <taxon>Methylobacterium</taxon>
    </lineage>
</organism>
<gene>
    <name evidence="2" type="ORF">DK419_16035</name>
</gene>
<keyword evidence="1" id="KW-0175">Coiled coil</keyword>
<sequence>MMRREVVDTMARKLSAARCEIGRLNGQIRDMRGAHTRRCQEMAERLRAESARADRAEEAARRLADAAAATTLTTTAPVVLHGEITRAISAREAWDEAVRHHVQNGQSPALSRLT</sequence>
<evidence type="ECO:0000256" key="1">
    <source>
        <dbReference type="SAM" id="Coils"/>
    </source>
</evidence>
<evidence type="ECO:0000313" key="3">
    <source>
        <dbReference type="Proteomes" id="UP000245444"/>
    </source>
</evidence>
<name>A0A2U8WMZ9_9HYPH</name>
<proteinExistence type="predicted"/>
<reference evidence="2 3" key="1">
    <citation type="submission" date="2018-05" db="EMBL/GenBank/DDBJ databases">
        <title>Complete Genome Sequence of Methylobacterium sp. 17Sr1-28.</title>
        <authorList>
            <person name="Srinivasan S."/>
        </authorList>
    </citation>
    <scope>NUCLEOTIDE SEQUENCE [LARGE SCALE GENOMIC DNA]</scope>
    <source>
        <strain evidence="2 3">17Sr1-28</strain>
    </source>
</reference>